<evidence type="ECO:0000259" key="8">
    <source>
        <dbReference type="PROSITE" id="PS50893"/>
    </source>
</evidence>
<dbReference type="GO" id="GO:0034040">
    <property type="term" value="F:ATPase-coupled lipid transmembrane transporter activity"/>
    <property type="evidence" value="ECO:0007669"/>
    <property type="project" value="TreeGrafter"/>
</dbReference>
<dbReference type="SMART" id="SM00382">
    <property type="entry name" value="AAA"/>
    <property type="match status" value="1"/>
</dbReference>
<dbReference type="Pfam" id="PF00005">
    <property type="entry name" value="ABC_tran"/>
    <property type="match status" value="1"/>
</dbReference>
<feature type="transmembrane region" description="Helical" evidence="7">
    <location>
        <begin position="270"/>
        <end position="290"/>
    </location>
</feature>
<evidence type="ECO:0000256" key="6">
    <source>
        <dbReference type="ARBA" id="ARBA00023136"/>
    </source>
</evidence>
<dbReference type="InterPro" id="IPR027417">
    <property type="entry name" value="P-loop_NTPase"/>
</dbReference>
<comment type="subcellular location">
    <subcellularLocation>
        <location evidence="1">Cell membrane</location>
        <topology evidence="1">Multi-pass membrane protein</topology>
    </subcellularLocation>
</comment>
<dbReference type="InterPro" id="IPR036640">
    <property type="entry name" value="ABC1_TM_sf"/>
</dbReference>
<evidence type="ECO:0000256" key="4">
    <source>
        <dbReference type="ARBA" id="ARBA00022840"/>
    </source>
</evidence>
<dbReference type="PANTHER" id="PTHR24221">
    <property type="entry name" value="ATP-BINDING CASSETTE SUB-FAMILY B"/>
    <property type="match status" value="1"/>
</dbReference>
<dbReference type="InterPro" id="IPR017871">
    <property type="entry name" value="ABC_transporter-like_CS"/>
</dbReference>
<comment type="caution">
    <text evidence="10">The sequence shown here is derived from an EMBL/GenBank/DDBJ whole genome shotgun (WGS) entry which is preliminary data.</text>
</comment>
<dbReference type="Pfam" id="PF00664">
    <property type="entry name" value="ABC_membrane"/>
    <property type="match status" value="1"/>
</dbReference>
<protein>
    <submittedName>
        <fullName evidence="10">ABC transporter family protein</fullName>
    </submittedName>
</protein>
<feature type="domain" description="ABC transporter" evidence="8">
    <location>
        <begin position="329"/>
        <end position="536"/>
    </location>
</feature>
<name>A0A009HW22_ACIB9</name>
<dbReference type="PROSITE" id="PS00211">
    <property type="entry name" value="ABC_TRANSPORTER_1"/>
    <property type="match status" value="1"/>
</dbReference>
<organism evidence="10 11">
    <name type="scientific">Acinetobacter baumannii (strain 1295743)</name>
    <dbReference type="NCBI Taxonomy" id="1310613"/>
    <lineage>
        <taxon>Bacteria</taxon>
        <taxon>Pseudomonadati</taxon>
        <taxon>Pseudomonadota</taxon>
        <taxon>Gammaproteobacteria</taxon>
        <taxon>Moraxellales</taxon>
        <taxon>Moraxellaceae</taxon>
        <taxon>Acinetobacter</taxon>
        <taxon>Acinetobacter calcoaceticus/baumannii complex</taxon>
    </lineage>
</organism>
<dbReference type="SUPFAM" id="SSF90123">
    <property type="entry name" value="ABC transporter transmembrane region"/>
    <property type="match status" value="1"/>
</dbReference>
<gene>
    <name evidence="10" type="ORF">J512_0581</name>
</gene>
<feature type="transmembrane region" description="Helical" evidence="7">
    <location>
        <begin position="161"/>
        <end position="180"/>
    </location>
</feature>
<dbReference type="GO" id="GO:0016887">
    <property type="term" value="F:ATP hydrolysis activity"/>
    <property type="evidence" value="ECO:0007669"/>
    <property type="project" value="InterPro"/>
</dbReference>
<keyword evidence="4" id="KW-0067">ATP-binding</keyword>
<dbReference type="InterPro" id="IPR011527">
    <property type="entry name" value="ABC1_TM_dom"/>
</dbReference>
<dbReference type="GO" id="GO:0140359">
    <property type="term" value="F:ABC-type transporter activity"/>
    <property type="evidence" value="ECO:0007669"/>
    <property type="project" value="InterPro"/>
</dbReference>
<evidence type="ECO:0000256" key="7">
    <source>
        <dbReference type="SAM" id="Phobius"/>
    </source>
</evidence>
<evidence type="ECO:0000313" key="10">
    <source>
        <dbReference type="EMBL" id="EXB07195.1"/>
    </source>
</evidence>
<evidence type="ECO:0000259" key="9">
    <source>
        <dbReference type="PROSITE" id="PS50929"/>
    </source>
</evidence>
<dbReference type="Gene3D" id="1.20.1560.10">
    <property type="entry name" value="ABC transporter type 1, transmembrane domain"/>
    <property type="match status" value="1"/>
</dbReference>
<dbReference type="PROSITE" id="PS50893">
    <property type="entry name" value="ABC_TRANSPORTER_2"/>
    <property type="match status" value="1"/>
</dbReference>
<dbReference type="InterPro" id="IPR039421">
    <property type="entry name" value="Type_1_exporter"/>
</dbReference>
<dbReference type="PROSITE" id="PS50929">
    <property type="entry name" value="ABC_TM1F"/>
    <property type="match status" value="1"/>
</dbReference>
<evidence type="ECO:0000256" key="2">
    <source>
        <dbReference type="ARBA" id="ARBA00022692"/>
    </source>
</evidence>
<proteinExistence type="predicted"/>
<accession>A0A009HW22</accession>
<dbReference type="Gene3D" id="3.40.50.300">
    <property type="entry name" value="P-loop containing nucleotide triphosphate hydrolases"/>
    <property type="match status" value="1"/>
</dbReference>
<sequence>MSDLKLSHLMTNSSLAPALKPAFPKLFAGTLAAVFSGLAILTALWGMIQLIGYLSSYWVIFSAVFWIVGAALAALASWLVHDAEAGFSARLRRQIAHHLIRLPNTTLSKQGDQSLKRLVSDDIATLHHMVAHLPSEIAIFAVIPLVSIVLLVVLVGPMALWVLLPGAMASLYYLIIVPHVSKRDGAARMQVMLDIIGSADDYARGIRDNRIYGQQSGALTAYTQSAQNFTQNMVSWVSKVATLAAVATALLQAVATFAIAYFVAYQYDSMTLAATLFFSLAIVTPSLRLGHGLDYVAAGRAAASRLSAFLKEPVLSSGNLQQIEGDVTLEIVNASFAIENQKVFDRLSYSFPKNSMTAITGPSGVGKTTLLRALAGLAVLQEGVVQLAKTDILQLHEKLRHEKVLFIPQGGDVLPTTVRENLSLSAVNANDAQLEQALLKAQLKVDLNADATLLSGGEKQRIGIARAFLSSAPIILLDEPTSALDQTNATKIILELSDLAKNQNKTIVMVNHDLALAAHADNRLVLQGPTDSGKSL</sequence>
<dbReference type="Proteomes" id="UP000020595">
    <property type="component" value="Unassembled WGS sequence"/>
</dbReference>
<feature type="transmembrane region" description="Helical" evidence="7">
    <location>
        <begin position="57"/>
        <end position="80"/>
    </location>
</feature>
<dbReference type="SUPFAM" id="SSF52540">
    <property type="entry name" value="P-loop containing nucleoside triphosphate hydrolases"/>
    <property type="match status" value="1"/>
</dbReference>
<keyword evidence="2 7" id="KW-0812">Transmembrane</keyword>
<dbReference type="InterPro" id="IPR003439">
    <property type="entry name" value="ABC_transporter-like_ATP-bd"/>
</dbReference>
<evidence type="ECO:0000313" key="11">
    <source>
        <dbReference type="Proteomes" id="UP000020595"/>
    </source>
</evidence>
<dbReference type="InterPro" id="IPR003593">
    <property type="entry name" value="AAA+_ATPase"/>
</dbReference>
<feature type="domain" description="ABC transmembrane type-1" evidence="9">
    <location>
        <begin position="27"/>
        <end position="298"/>
    </location>
</feature>
<evidence type="ECO:0000256" key="5">
    <source>
        <dbReference type="ARBA" id="ARBA00022989"/>
    </source>
</evidence>
<keyword evidence="5 7" id="KW-1133">Transmembrane helix</keyword>
<evidence type="ECO:0000256" key="1">
    <source>
        <dbReference type="ARBA" id="ARBA00004651"/>
    </source>
</evidence>
<dbReference type="GO" id="GO:0005524">
    <property type="term" value="F:ATP binding"/>
    <property type="evidence" value="ECO:0007669"/>
    <property type="project" value="UniProtKB-KW"/>
</dbReference>
<keyword evidence="3" id="KW-0547">Nucleotide-binding</keyword>
<dbReference type="PATRIC" id="fig|1310613.3.peg.555"/>
<dbReference type="PANTHER" id="PTHR24221:SF654">
    <property type="entry name" value="ATP-BINDING CASSETTE SUB-FAMILY B MEMBER 6"/>
    <property type="match status" value="1"/>
</dbReference>
<dbReference type="EMBL" id="JEWH01000004">
    <property type="protein sequence ID" value="EXB07195.1"/>
    <property type="molecule type" value="Genomic_DNA"/>
</dbReference>
<keyword evidence="6 7" id="KW-0472">Membrane</keyword>
<dbReference type="AlphaFoldDB" id="A0A009HW22"/>
<feature type="transmembrane region" description="Helical" evidence="7">
    <location>
        <begin position="26"/>
        <end position="51"/>
    </location>
</feature>
<evidence type="ECO:0000256" key="3">
    <source>
        <dbReference type="ARBA" id="ARBA00022741"/>
    </source>
</evidence>
<feature type="transmembrane region" description="Helical" evidence="7">
    <location>
        <begin position="240"/>
        <end position="264"/>
    </location>
</feature>
<dbReference type="RefSeq" id="WP_032050702.1">
    <property type="nucleotide sequence ID" value="NZ_JEWH01000004.1"/>
</dbReference>
<reference evidence="10 11" key="1">
    <citation type="submission" date="2014-02" db="EMBL/GenBank/DDBJ databases">
        <title>Comparative genomics and transcriptomics to identify genetic mechanisms underlying the emergence of carbapenem resistant Acinetobacter baumannii (CRAb).</title>
        <authorList>
            <person name="Harris A.D."/>
            <person name="Johnson K.J."/>
            <person name="George J."/>
            <person name="Shefchek K."/>
            <person name="Daugherty S.C."/>
            <person name="Parankush S."/>
            <person name="Sadzewicz L."/>
            <person name="Tallon L."/>
            <person name="Sengamalay N."/>
            <person name="Hazen T.H."/>
            <person name="Rasko D.A."/>
        </authorList>
    </citation>
    <scope>NUCLEOTIDE SEQUENCE [LARGE SCALE GENOMIC DNA]</scope>
    <source>
        <strain evidence="10 11">1295743</strain>
    </source>
</reference>
<dbReference type="GO" id="GO:0005886">
    <property type="term" value="C:plasma membrane"/>
    <property type="evidence" value="ECO:0007669"/>
    <property type="project" value="UniProtKB-SubCell"/>
</dbReference>
<feature type="transmembrane region" description="Helical" evidence="7">
    <location>
        <begin position="137"/>
        <end position="155"/>
    </location>
</feature>